<reference evidence="1" key="2">
    <citation type="submission" date="2023-06" db="EMBL/GenBank/DDBJ databases">
        <authorList>
            <consortium name="Lawrence Berkeley National Laboratory"/>
            <person name="Haridas S."/>
            <person name="Hensen N."/>
            <person name="Bonometti L."/>
            <person name="Westerberg I."/>
            <person name="Brannstrom I.O."/>
            <person name="Guillou S."/>
            <person name="Cros-Aarteil S."/>
            <person name="Calhoun S."/>
            <person name="Kuo A."/>
            <person name="Mondo S."/>
            <person name="Pangilinan J."/>
            <person name="Riley R."/>
            <person name="Labutti K."/>
            <person name="Andreopoulos B."/>
            <person name="Lipzen A."/>
            <person name="Chen C."/>
            <person name="Yanf M."/>
            <person name="Daum C."/>
            <person name="Ng V."/>
            <person name="Clum A."/>
            <person name="Steindorff A."/>
            <person name="Ohm R."/>
            <person name="Martin F."/>
            <person name="Silar P."/>
            <person name="Natvig D."/>
            <person name="Lalanne C."/>
            <person name="Gautier V."/>
            <person name="Ament-Velasquez S.L."/>
            <person name="Kruys A."/>
            <person name="Hutchinson M.I."/>
            <person name="Powell A.J."/>
            <person name="Barry K."/>
            <person name="Miller A.N."/>
            <person name="Grigoriev I.V."/>
            <person name="Debuchy R."/>
            <person name="Gladieux P."/>
            <person name="Thoren M.H."/>
            <person name="Johannesson H."/>
        </authorList>
    </citation>
    <scope>NUCLEOTIDE SEQUENCE</scope>
    <source>
        <strain evidence="1">CBS 314.62</strain>
    </source>
</reference>
<dbReference type="AlphaFoldDB" id="A0AAE0XAC7"/>
<evidence type="ECO:0000313" key="2">
    <source>
        <dbReference type="Proteomes" id="UP001270362"/>
    </source>
</evidence>
<reference evidence="1" key="1">
    <citation type="journal article" date="2023" name="Mol. Phylogenet. Evol.">
        <title>Genome-scale phylogeny and comparative genomics of the fungal order Sordariales.</title>
        <authorList>
            <person name="Hensen N."/>
            <person name="Bonometti L."/>
            <person name="Westerberg I."/>
            <person name="Brannstrom I.O."/>
            <person name="Guillou S."/>
            <person name="Cros-Aarteil S."/>
            <person name="Calhoun S."/>
            <person name="Haridas S."/>
            <person name="Kuo A."/>
            <person name="Mondo S."/>
            <person name="Pangilinan J."/>
            <person name="Riley R."/>
            <person name="LaButti K."/>
            <person name="Andreopoulos B."/>
            <person name="Lipzen A."/>
            <person name="Chen C."/>
            <person name="Yan M."/>
            <person name="Daum C."/>
            <person name="Ng V."/>
            <person name="Clum A."/>
            <person name="Steindorff A."/>
            <person name="Ohm R.A."/>
            <person name="Martin F."/>
            <person name="Silar P."/>
            <person name="Natvig D.O."/>
            <person name="Lalanne C."/>
            <person name="Gautier V."/>
            <person name="Ament-Velasquez S.L."/>
            <person name="Kruys A."/>
            <person name="Hutchinson M.I."/>
            <person name="Powell A.J."/>
            <person name="Barry K."/>
            <person name="Miller A.N."/>
            <person name="Grigoriev I.V."/>
            <person name="Debuchy R."/>
            <person name="Gladieux P."/>
            <person name="Hiltunen Thoren M."/>
            <person name="Johannesson H."/>
        </authorList>
    </citation>
    <scope>NUCLEOTIDE SEQUENCE</scope>
    <source>
        <strain evidence="1">CBS 314.62</strain>
    </source>
</reference>
<evidence type="ECO:0000313" key="1">
    <source>
        <dbReference type="EMBL" id="KAK3688766.1"/>
    </source>
</evidence>
<sequence length="116" mass="12511">MSHLMEAPKPAEAAAAAAAAAPMTAGVKRTRAEMEEDDDVVETADPFGGLDLYPSGLRSRTAVSEWNGHKGRQLRIERTTFNAPHGDPTPTIETVWEWSCCGENVVTASNVCKGRR</sequence>
<comment type="caution">
    <text evidence="1">The sequence shown here is derived from an EMBL/GenBank/DDBJ whole genome shotgun (WGS) entry which is preliminary data.</text>
</comment>
<keyword evidence="2" id="KW-1185">Reference proteome</keyword>
<proteinExistence type="predicted"/>
<protein>
    <submittedName>
        <fullName evidence="1">Uncharacterized protein</fullName>
    </submittedName>
</protein>
<gene>
    <name evidence="1" type="ORF">B0T22DRAFT_440294</name>
</gene>
<dbReference type="EMBL" id="JAULSO010000002">
    <property type="protein sequence ID" value="KAK3688766.1"/>
    <property type="molecule type" value="Genomic_DNA"/>
</dbReference>
<name>A0AAE0XAC7_9PEZI</name>
<organism evidence="1 2">
    <name type="scientific">Podospora appendiculata</name>
    <dbReference type="NCBI Taxonomy" id="314037"/>
    <lineage>
        <taxon>Eukaryota</taxon>
        <taxon>Fungi</taxon>
        <taxon>Dikarya</taxon>
        <taxon>Ascomycota</taxon>
        <taxon>Pezizomycotina</taxon>
        <taxon>Sordariomycetes</taxon>
        <taxon>Sordariomycetidae</taxon>
        <taxon>Sordariales</taxon>
        <taxon>Podosporaceae</taxon>
        <taxon>Podospora</taxon>
    </lineage>
</organism>
<accession>A0AAE0XAC7</accession>
<dbReference type="Proteomes" id="UP001270362">
    <property type="component" value="Unassembled WGS sequence"/>
</dbReference>